<feature type="compositionally biased region" description="Low complexity" evidence="1">
    <location>
        <begin position="759"/>
        <end position="779"/>
    </location>
</feature>
<dbReference type="Proteomes" id="UP000625711">
    <property type="component" value="Unassembled WGS sequence"/>
</dbReference>
<organism evidence="2 3">
    <name type="scientific">Rhynchophorus ferrugineus</name>
    <name type="common">Red palm weevil</name>
    <name type="synonym">Curculio ferrugineus</name>
    <dbReference type="NCBI Taxonomy" id="354439"/>
    <lineage>
        <taxon>Eukaryota</taxon>
        <taxon>Metazoa</taxon>
        <taxon>Ecdysozoa</taxon>
        <taxon>Arthropoda</taxon>
        <taxon>Hexapoda</taxon>
        <taxon>Insecta</taxon>
        <taxon>Pterygota</taxon>
        <taxon>Neoptera</taxon>
        <taxon>Endopterygota</taxon>
        <taxon>Coleoptera</taxon>
        <taxon>Polyphaga</taxon>
        <taxon>Cucujiformia</taxon>
        <taxon>Curculionidae</taxon>
        <taxon>Dryophthorinae</taxon>
        <taxon>Rhynchophorus</taxon>
    </lineage>
</organism>
<dbReference type="EMBL" id="JAACXV010016872">
    <property type="protein sequence ID" value="KAF7264497.1"/>
    <property type="molecule type" value="Genomic_DNA"/>
</dbReference>
<protein>
    <submittedName>
        <fullName evidence="2">Uncharacterized protein</fullName>
    </submittedName>
</protein>
<dbReference type="AlphaFoldDB" id="A0A834HLP7"/>
<accession>A0A834HLP7</accession>
<proteinExistence type="predicted"/>
<feature type="region of interest" description="Disordered" evidence="1">
    <location>
        <begin position="754"/>
        <end position="779"/>
    </location>
</feature>
<evidence type="ECO:0000313" key="2">
    <source>
        <dbReference type="EMBL" id="KAF7264497.1"/>
    </source>
</evidence>
<reference evidence="2" key="1">
    <citation type="submission" date="2020-08" db="EMBL/GenBank/DDBJ databases">
        <title>Genome sequencing and assembly of the red palm weevil Rhynchophorus ferrugineus.</title>
        <authorList>
            <person name="Dias G.B."/>
            <person name="Bergman C.M."/>
            <person name="Manee M."/>
        </authorList>
    </citation>
    <scope>NUCLEOTIDE SEQUENCE</scope>
    <source>
        <strain evidence="2">AA-2017</strain>
        <tissue evidence="2">Whole larva</tissue>
    </source>
</reference>
<sequence>MPPAVSSAVVVERFQDAISKQTFQTVLNSIEERLRNLDNIYSMQFSETIKTKIDHYHMKLDTLDKKLIQLESIIMLNLDKISENISTKNYRNDIAKNQLYRKLDNIYDGLSHRISYIDRKHDMVFEKLQNKVDATHLRIEKVEETLSQRHSDIENEFTDTQIILEELKNSITSNEDTIINVTNNILNSSLENMEVTRNIKEIVQSVPLDFNTSFSESLREIKNISSNNLNISLHSISQISKIKSELKNDYNNYANKVADMSTDIWKKNDLLHNKLQVIENVANSTITEVQNGIRSLMLQIGKISGKEPLNSADNAFDSLKRSINLSFEKILANQGLFLESCHRVQMDESRIETEISSMLGKLLDMLEKKMTTVMKDIKNLEKNLKTHDTKLYRNVYQVSTNIVSLFEKSMKYHDFTERELKAIKFYIDALFTFIQDVLPKQKDSNTTHINDALISISTQINNLTNTIKSDRSAYEKDFLAAKINQTKQHKIHELLIEYLKNITNLISNNKKNMNLSNVESKQKNMPCLQNYRHLIDVRSGDLVECDDIDETAQQNYSTENPKALNLTYSNRTSSTSDNSTSNLSKTKAQNFVDADMQKAILEVFGKPPDLTENNTKTNSKNATNLQLTETNNATSNLNNKSTNVLDKELQEAILEVFGKPPESKNNLNIKHNSSDAILNLNNTRTTNALEELPKTILKPLEKPIKMKQNIWKRQKNKIKKQCNDPKKCAKKYRKPKLGIDIRFDDEYYDYNLEDEYESTTETSTENYTSTTEPTTELPQ</sequence>
<keyword evidence="3" id="KW-1185">Reference proteome</keyword>
<gene>
    <name evidence="2" type="ORF">GWI33_023137</name>
</gene>
<name>A0A834HLP7_RHYFE</name>
<evidence type="ECO:0000256" key="1">
    <source>
        <dbReference type="SAM" id="MobiDB-lite"/>
    </source>
</evidence>
<comment type="caution">
    <text evidence="2">The sequence shown here is derived from an EMBL/GenBank/DDBJ whole genome shotgun (WGS) entry which is preliminary data.</text>
</comment>
<evidence type="ECO:0000313" key="3">
    <source>
        <dbReference type="Proteomes" id="UP000625711"/>
    </source>
</evidence>
<dbReference type="OrthoDB" id="6372889at2759"/>